<name>A0A177MTC4_METMH</name>
<dbReference type="AlphaFoldDB" id="A0A177MTC4"/>
<dbReference type="RefSeq" id="WP_064008449.1">
    <property type="nucleotide sequence ID" value="NZ_LUUG01000065.1"/>
</dbReference>
<dbReference type="OrthoDB" id="8859579at2"/>
<evidence type="ECO:0000313" key="5">
    <source>
        <dbReference type="Proteomes" id="UP000078090"/>
    </source>
</evidence>
<evidence type="ECO:0000256" key="1">
    <source>
        <dbReference type="SAM" id="Phobius"/>
    </source>
</evidence>
<evidence type="ECO:0000313" key="3">
    <source>
        <dbReference type="EMBL" id="OAI08160.1"/>
    </source>
</evidence>
<sequence>MFYLLFTLVGLIFLIWAPLNVTIMTGSIIILIPTVVRFSTKLMTGHDISFGEAFKAVVLSLFLPIVGLLWLVSTLGGVGATIEFSGVGSLIFLVGLFAAYALGYKISLGLEFKPSMAIAGLSTLLSGVGLLVIRSFF</sequence>
<evidence type="ECO:0000313" key="2">
    <source>
        <dbReference type="EMBL" id="OAI05341.1"/>
    </source>
</evidence>
<dbReference type="EMBL" id="LUUH01000024">
    <property type="protein sequence ID" value="OAI08160.1"/>
    <property type="molecule type" value="Genomic_DNA"/>
</dbReference>
<evidence type="ECO:0000313" key="4">
    <source>
        <dbReference type="Proteomes" id="UP000077763"/>
    </source>
</evidence>
<keyword evidence="1" id="KW-1133">Transmembrane helix</keyword>
<reference evidence="4 5" key="1">
    <citation type="submission" date="2016-03" db="EMBL/GenBank/DDBJ databases">
        <authorList>
            <person name="Ploux O."/>
        </authorList>
    </citation>
    <scope>NUCLEOTIDE SEQUENCE [LARGE SCALE GENOMIC DNA]</scope>
    <source>
        <strain evidence="2 5">R-45363</strain>
        <strain evidence="3 4">R-45371</strain>
    </source>
</reference>
<proteinExistence type="predicted"/>
<gene>
    <name evidence="2" type="ORF">A1332_13395</name>
    <name evidence="3" type="ORF">A1353_05850</name>
</gene>
<organism evidence="3 4">
    <name type="scientific">Methylomonas methanica</name>
    <dbReference type="NCBI Taxonomy" id="421"/>
    <lineage>
        <taxon>Bacteria</taxon>
        <taxon>Pseudomonadati</taxon>
        <taxon>Pseudomonadota</taxon>
        <taxon>Gammaproteobacteria</taxon>
        <taxon>Methylococcales</taxon>
        <taxon>Methylococcaceae</taxon>
        <taxon>Methylomonas</taxon>
    </lineage>
</organism>
<keyword evidence="1" id="KW-0472">Membrane</keyword>
<dbReference type="Proteomes" id="UP000078090">
    <property type="component" value="Unassembled WGS sequence"/>
</dbReference>
<feature type="transmembrane region" description="Helical" evidence="1">
    <location>
        <begin position="84"/>
        <end position="104"/>
    </location>
</feature>
<feature type="transmembrane region" description="Helical" evidence="1">
    <location>
        <begin position="6"/>
        <end position="32"/>
    </location>
</feature>
<protein>
    <submittedName>
        <fullName evidence="3">Uncharacterized protein</fullName>
    </submittedName>
</protein>
<dbReference type="EMBL" id="LUUG01000065">
    <property type="protein sequence ID" value="OAI05341.1"/>
    <property type="molecule type" value="Genomic_DNA"/>
</dbReference>
<accession>A0A177MTC4</accession>
<feature type="transmembrane region" description="Helical" evidence="1">
    <location>
        <begin position="53"/>
        <end position="72"/>
    </location>
</feature>
<feature type="transmembrane region" description="Helical" evidence="1">
    <location>
        <begin position="116"/>
        <end position="136"/>
    </location>
</feature>
<dbReference type="Proteomes" id="UP000077763">
    <property type="component" value="Unassembled WGS sequence"/>
</dbReference>
<comment type="caution">
    <text evidence="3">The sequence shown here is derived from an EMBL/GenBank/DDBJ whole genome shotgun (WGS) entry which is preliminary data.</text>
</comment>
<keyword evidence="1" id="KW-0812">Transmembrane</keyword>